<dbReference type="OMA" id="GWPENFA"/>
<dbReference type="Gene3D" id="1.25.10.10">
    <property type="entry name" value="Leucine-rich Repeat Variant"/>
    <property type="match status" value="1"/>
</dbReference>
<proteinExistence type="predicted"/>
<accession>A0A8K0EUR3</accession>
<dbReference type="PANTHER" id="PTHR37679">
    <property type="entry name" value="ARMADILLO-LIKE HELICAL DOMAIN-CONTAINING PROTEIN 2"/>
    <property type="match status" value="1"/>
</dbReference>
<reference evidence="1" key="1">
    <citation type="submission" date="2022-01" db="EMBL/GenBank/DDBJ databases">
        <authorList>
            <person name="Braso-Vives M."/>
        </authorList>
    </citation>
    <scope>NUCLEOTIDE SEQUENCE</scope>
</reference>
<dbReference type="Pfam" id="PF17822">
    <property type="entry name" value="ARMH2"/>
    <property type="match status" value="1"/>
</dbReference>
<dbReference type="EMBL" id="OV696692">
    <property type="protein sequence ID" value="CAH1269556.1"/>
    <property type="molecule type" value="Genomic_DNA"/>
</dbReference>
<organism evidence="1 2">
    <name type="scientific">Branchiostoma lanceolatum</name>
    <name type="common">Common lancelet</name>
    <name type="synonym">Amphioxus lanceolatum</name>
    <dbReference type="NCBI Taxonomy" id="7740"/>
    <lineage>
        <taxon>Eukaryota</taxon>
        <taxon>Metazoa</taxon>
        <taxon>Chordata</taxon>
        <taxon>Cephalochordata</taxon>
        <taxon>Leptocardii</taxon>
        <taxon>Amphioxiformes</taxon>
        <taxon>Branchiostomatidae</taxon>
        <taxon>Branchiostoma</taxon>
    </lineage>
</organism>
<dbReference type="PANTHER" id="PTHR37679:SF1">
    <property type="entry name" value="ARMADILLO-LIKE HELICAL DOMAIN-CONTAINING PROTEIN 2"/>
    <property type="match status" value="1"/>
</dbReference>
<evidence type="ECO:0000313" key="1">
    <source>
        <dbReference type="EMBL" id="CAH1269556.1"/>
    </source>
</evidence>
<dbReference type="InterPro" id="IPR011989">
    <property type="entry name" value="ARM-like"/>
</dbReference>
<dbReference type="OrthoDB" id="9975663at2759"/>
<name>A0A8K0EUR3_BRALA</name>
<dbReference type="InterPro" id="IPR040268">
    <property type="entry name" value="ARMH2"/>
</dbReference>
<dbReference type="AlphaFoldDB" id="A0A8K0EUR3"/>
<gene>
    <name evidence="1" type="primary">C6orf229</name>
    <name evidence="1" type="ORF">BLAG_LOCUS22166</name>
</gene>
<keyword evidence="2" id="KW-1185">Reference proteome</keyword>
<protein>
    <submittedName>
        <fullName evidence="1">C6orf229 protein</fullName>
    </submittedName>
</protein>
<sequence length="206" mass="22536">MFSKVKSAYDAAKKNVDAALAKFHGKDDEFSDGDANRYGRDVGLCAVVLRDPGATDEDKVTAIMTMGHLAFTGGDCSKAVLEYVSKIVFVLNEANSSTRLRIACLSALGEFCISYSDDTLLNELRKLGLIQSLINMASGTGEPNLQRWACYTLRLMVSDDPTTLNIASDVLNVDLKLRRARALDWSDWNDNEANVILNILGFGDDV</sequence>
<dbReference type="InterPro" id="IPR016024">
    <property type="entry name" value="ARM-type_fold"/>
</dbReference>
<dbReference type="Proteomes" id="UP000838412">
    <property type="component" value="Chromosome 7"/>
</dbReference>
<evidence type="ECO:0000313" key="2">
    <source>
        <dbReference type="Proteomes" id="UP000838412"/>
    </source>
</evidence>
<dbReference type="SUPFAM" id="SSF48371">
    <property type="entry name" value="ARM repeat"/>
    <property type="match status" value="1"/>
</dbReference>